<reference evidence="4 5" key="1">
    <citation type="submission" date="2018-08" db="EMBL/GenBank/DDBJ databases">
        <title>A genome reference for cultivated species of the human gut microbiota.</title>
        <authorList>
            <person name="Zou Y."/>
            <person name="Xue W."/>
            <person name="Luo G."/>
        </authorList>
    </citation>
    <scope>NUCLEOTIDE SEQUENCE [LARGE SCALE GENOMIC DNA]</scope>
    <source>
        <strain evidence="4 5">AF16-14</strain>
    </source>
</reference>
<evidence type="ECO:0000259" key="3">
    <source>
        <dbReference type="Pfam" id="PF16343"/>
    </source>
</evidence>
<feature type="domain" description="BT-3044-like C-terminal" evidence="2">
    <location>
        <begin position="171"/>
        <end position="316"/>
    </location>
</feature>
<dbReference type="Pfam" id="PF14274">
    <property type="entry name" value="BT_3044-like_C"/>
    <property type="match status" value="1"/>
</dbReference>
<evidence type="ECO:0000259" key="2">
    <source>
        <dbReference type="Pfam" id="PF14274"/>
    </source>
</evidence>
<gene>
    <name evidence="4" type="ORF">DWW57_06630</name>
</gene>
<feature type="chain" id="PRO_5030037894" evidence="1">
    <location>
        <begin position="31"/>
        <end position="333"/>
    </location>
</feature>
<feature type="signal peptide" evidence="1">
    <location>
        <begin position="1"/>
        <end position="30"/>
    </location>
</feature>
<organism evidence="4 5">
    <name type="scientific">Odoribacter splanchnicus</name>
    <dbReference type="NCBI Taxonomy" id="28118"/>
    <lineage>
        <taxon>Bacteria</taxon>
        <taxon>Pseudomonadati</taxon>
        <taxon>Bacteroidota</taxon>
        <taxon>Bacteroidia</taxon>
        <taxon>Bacteroidales</taxon>
        <taxon>Odoribacteraceae</taxon>
        <taxon>Odoribacter</taxon>
    </lineage>
</organism>
<proteinExistence type="predicted"/>
<dbReference type="AlphaFoldDB" id="A0A1Y3YMZ4"/>
<dbReference type="InterPro" id="IPR025371">
    <property type="entry name" value="BT_3044-like_C"/>
</dbReference>
<evidence type="ECO:0000313" key="5">
    <source>
        <dbReference type="Proteomes" id="UP000284243"/>
    </source>
</evidence>
<dbReference type="Gene3D" id="2.60.40.1740">
    <property type="entry name" value="hypothetical protein (bacova_03559)"/>
    <property type="match status" value="1"/>
</dbReference>
<evidence type="ECO:0000313" key="4">
    <source>
        <dbReference type="EMBL" id="RGU57225.1"/>
    </source>
</evidence>
<dbReference type="InterPro" id="IPR032509">
    <property type="entry name" value="DUF4973"/>
</dbReference>
<dbReference type="Pfam" id="PF16343">
    <property type="entry name" value="DUF4973"/>
    <property type="match status" value="1"/>
</dbReference>
<dbReference type="Proteomes" id="UP000284243">
    <property type="component" value="Unassembled WGS sequence"/>
</dbReference>
<comment type="caution">
    <text evidence="4">The sequence shown here is derived from an EMBL/GenBank/DDBJ whole genome shotgun (WGS) entry which is preliminary data.</text>
</comment>
<name>A0A1Y3YMZ4_9BACT</name>
<accession>A0A1Y3YMZ4</accession>
<dbReference type="Gene3D" id="2.40.128.440">
    <property type="entry name" value="Uncharacterised protein PF14274, DUF4361"/>
    <property type="match status" value="1"/>
</dbReference>
<keyword evidence="1" id="KW-0732">Signal</keyword>
<dbReference type="EMBL" id="QRYC01000006">
    <property type="protein sequence ID" value="RGU57225.1"/>
    <property type="molecule type" value="Genomic_DNA"/>
</dbReference>
<feature type="domain" description="DUF4973" evidence="3">
    <location>
        <begin position="45"/>
        <end position="158"/>
    </location>
</feature>
<evidence type="ECO:0000256" key="1">
    <source>
        <dbReference type="SAM" id="SignalP"/>
    </source>
</evidence>
<protein>
    <submittedName>
        <fullName evidence="4">DUF4973 domain-containing protein</fullName>
    </submittedName>
</protein>
<sequence>MGTLIFNLNMMKMMKYRLLFLYILGMTVAACNNDLPDELFVKRVVIAENGFQDLRVEYPEDGTVNTQITISISGTSVLSKDVEAQVKVCPDTLDDYNYERFVQDTMLYYTLLPEDCYTLENEGKVTIKKGDEYALLSVQFDLSRLDMFKDYVLPLEVSSVSDYEVGEPKYRKALFHLNILNNFSYVYTPSGAKVYNSGDNDDYTAWTTDLTLSTLNYNTCRMYAGGVYETDTDRDKYVIQVTVNSDSTLSYTAMTPEINLMAEGDASQNRISISESPDLLVQNKSVITTTLKMNYSYTYTSPEGYPYHRRFEGTFTNDRTVFRDKDGNIREEW</sequence>